<dbReference type="AlphaFoldDB" id="A0A9W7DLG1"/>
<protein>
    <submittedName>
        <fullName evidence="1">Uncharacterized protein</fullName>
    </submittedName>
</protein>
<accession>A0A9W7DLG1</accession>
<sequence>MYLQSPLPPSSTLVLHLSSDGGSNYRYLGHLTNSCPSGAFRRGCDSRGGTIGVSLEDLATAKNLEVRDGTMGYAEGIARDCAEYLGSFGEGGAGRIVEMWFKRFRERFKREGEFWIRR</sequence>
<keyword evidence="2" id="KW-1185">Reference proteome</keyword>
<comment type="caution">
    <text evidence="1">The sequence shown here is derived from an EMBL/GenBank/DDBJ whole genome shotgun (WGS) entry which is preliminary data.</text>
</comment>
<dbReference type="GO" id="GO:0005634">
    <property type="term" value="C:nucleus"/>
    <property type="evidence" value="ECO:0007669"/>
    <property type="project" value="TreeGrafter"/>
</dbReference>
<dbReference type="Proteomes" id="UP001165082">
    <property type="component" value="Unassembled WGS sequence"/>
</dbReference>
<dbReference type="PANTHER" id="PTHR12925:SF0">
    <property type="entry name" value="PROTEIN HIKESHI"/>
    <property type="match status" value="1"/>
</dbReference>
<dbReference type="GO" id="GO:0061608">
    <property type="term" value="F:nuclear import signal receptor activity"/>
    <property type="evidence" value="ECO:0007669"/>
    <property type="project" value="TreeGrafter"/>
</dbReference>
<reference evidence="1" key="1">
    <citation type="submission" date="2022-07" db="EMBL/GenBank/DDBJ databases">
        <title>Genome analysis of Parmales, a sister group of diatoms, reveals the evolutionary specialization of diatoms from phago-mixotrophs to photoautotrophs.</title>
        <authorList>
            <person name="Ban H."/>
            <person name="Sato S."/>
            <person name="Yoshikawa S."/>
            <person name="Kazumasa Y."/>
            <person name="Nakamura Y."/>
            <person name="Ichinomiya M."/>
            <person name="Saitoh K."/>
            <person name="Sato N."/>
            <person name="Blanc-Mathieu R."/>
            <person name="Endo H."/>
            <person name="Kuwata A."/>
            <person name="Ogata H."/>
        </authorList>
    </citation>
    <scope>NUCLEOTIDE SEQUENCE</scope>
</reference>
<dbReference type="PANTHER" id="PTHR12925">
    <property type="entry name" value="HIKESHI FAMILY MEMBER"/>
    <property type="match status" value="1"/>
</dbReference>
<evidence type="ECO:0000313" key="2">
    <source>
        <dbReference type="Proteomes" id="UP001165082"/>
    </source>
</evidence>
<dbReference type="GO" id="GO:0006606">
    <property type="term" value="P:protein import into nucleus"/>
    <property type="evidence" value="ECO:0007669"/>
    <property type="project" value="TreeGrafter"/>
</dbReference>
<dbReference type="GO" id="GO:0005829">
    <property type="term" value="C:cytosol"/>
    <property type="evidence" value="ECO:0007669"/>
    <property type="project" value="TreeGrafter"/>
</dbReference>
<evidence type="ECO:0000313" key="1">
    <source>
        <dbReference type="EMBL" id="GMH46562.1"/>
    </source>
</evidence>
<proteinExistence type="predicted"/>
<dbReference type="EMBL" id="BRXZ01003054">
    <property type="protein sequence ID" value="GMH46562.1"/>
    <property type="molecule type" value="Genomic_DNA"/>
</dbReference>
<dbReference type="InterPro" id="IPR031318">
    <property type="entry name" value="OPI10"/>
</dbReference>
<gene>
    <name evidence="1" type="ORF">TrRE_jg9562</name>
</gene>
<name>A0A9W7DLG1_9STRA</name>
<organism evidence="1 2">
    <name type="scientific">Triparma retinervis</name>
    <dbReference type="NCBI Taxonomy" id="2557542"/>
    <lineage>
        <taxon>Eukaryota</taxon>
        <taxon>Sar</taxon>
        <taxon>Stramenopiles</taxon>
        <taxon>Ochrophyta</taxon>
        <taxon>Bolidophyceae</taxon>
        <taxon>Parmales</taxon>
        <taxon>Triparmaceae</taxon>
        <taxon>Triparma</taxon>
    </lineage>
</organism>